<comment type="function">
    <text evidence="4">Non catalytic subunit of RNase H2, an endonuclease that specifically degrades the RNA of RNA:DNA hybrids. Participates in DNA replication, possibly by mediating the removal of lagging-strand Okazaki fragment RNA primers during DNA replication. Mediates the excision of single ribonucleotides from DNA:RNA duplexes.</text>
</comment>
<dbReference type="Gene3D" id="1.10.20.120">
    <property type="match status" value="1"/>
</dbReference>
<dbReference type="GO" id="GO:0005654">
    <property type="term" value="C:nucleoplasm"/>
    <property type="evidence" value="ECO:0007669"/>
    <property type="project" value="TreeGrafter"/>
</dbReference>
<evidence type="ECO:0000256" key="3">
    <source>
        <dbReference type="ARBA" id="ARBA00023242"/>
    </source>
</evidence>
<feature type="domain" description="Ribonuclease H2 subunit B wHTH" evidence="7">
    <location>
        <begin position="112"/>
        <end position="309"/>
    </location>
</feature>
<sequence>MPQTRSTMAKEPSSPASPKHALPAATSPPPRLLVLPKQAKPDARIVTLPNPRHGQPARYLVCPETGVYEFTKIAAPSSSPRSCLIQPSCQDVDPQIVMDAHLFVATPIDPLFLVLPALACSETSPTQHGKKRLFLSSDDHLDKLPEESSHLAEMLRWPKTRALLEARMTAICDTVEAGGQVMFRFNQDKIAPIILQKARRMSKDGLPASMEEKFVTRTLEPPLSLQNPDAQCSPSQSLDAPDPCQPAAATTIEPSASSTSQQSTAAPVHAPNVHAVPGALDTRAEIVKLQRLRVAFDFICSSYVLPSVVDKMWHLLKESQLVDFSPLDQYLAKISQLRNEALAATSLSDYSRKRTCDDDDDEEARAEKKRKLQEDKKRKAAESRGIKELKKVNISGMKKMSDFFKAK</sequence>
<dbReference type="AlphaFoldDB" id="A0A2C5YW15"/>
<evidence type="ECO:0000313" key="9">
    <source>
        <dbReference type="EMBL" id="PHH71532.1"/>
    </source>
</evidence>
<feature type="compositionally biased region" description="Polar residues" evidence="6">
    <location>
        <begin position="224"/>
        <end position="238"/>
    </location>
</feature>
<evidence type="ECO:0000259" key="7">
    <source>
        <dbReference type="Pfam" id="PF09468"/>
    </source>
</evidence>
<evidence type="ECO:0000256" key="2">
    <source>
        <dbReference type="ARBA" id="ARBA00019062"/>
    </source>
</evidence>
<accession>A0A2C5YW15</accession>
<keyword evidence="3" id="KW-0539">Nucleus</keyword>
<evidence type="ECO:0000256" key="1">
    <source>
        <dbReference type="ARBA" id="ARBA00004123"/>
    </source>
</evidence>
<dbReference type="InterPro" id="IPR019024">
    <property type="entry name" value="RNase_H2_suB_wHTH"/>
</dbReference>
<organism evidence="9 10">
    <name type="scientific">Ophiocordyceps australis</name>
    <dbReference type="NCBI Taxonomy" id="1399860"/>
    <lineage>
        <taxon>Eukaryota</taxon>
        <taxon>Fungi</taxon>
        <taxon>Dikarya</taxon>
        <taxon>Ascomycota</taxon>
        <taxon>Pezizomycotina</taxon>
        <taxon>Sordariomycetes</taxon>
        <taxon>Hypocreomycetidae</taxon>
        <taxon>Hypocreales</taxon>
        <taxon>Ophiocordycipitaceae</taxon>
        <taxon>Ophiocordyceps</taxon>
    </lineage>
</organism>
<feature type="domain" description="Rnh202 triple barrel" evidence="8">
    <location>
        <begin position="34"/>
        <end position="109"/>
    </location>
</feature>
<dbReference type="GO" id="GO:0006401">
    <property type="term" value="P:RNA catabolic process"/>
    <property type="evidence" value="ECO:0007669"/>
    <property type="project" value="TreeGrafter"/>
</dbReference>
<gene>
    <name evidence="9" type="ORF">CDD82_6455</name>
</gene>
<dbReference type="InterPro" id="IPR040456">
    <property type="entry name" value="RNase_H2_suB"/>
</dbReference>
<protein>
    <recommendedName>
        <fullName evidence="2">Ribonuclease H2 subunit B</fullName>
    </recommendedName>
    <alternativeName>
        <fullName evidence="5">Ribonuclease HI subunit B</fullName>
    </alternativeName>
</protein>
<name>A0A2C5YW15_9HYPO</name>
<dbReference type="Pfam" id="PF17745">
    <property type="entry name" value="Ydr279_N"/>
    <property type="match status" value="1"/>
</dbReference>
<dbReference type="GO" id="GO:0032299">
    <property type="term" value="C:ribonuclease H2 complex"/>
    <property type="evidence" value="ECO:0007669"/>
    <property type="project" value="InterPro"/>
</dbReference>
<dbReference type="PANTHER" id="PTHR13383">
    <property type="entry name" value="RIBONUCLEASE H2 SUBUNIT B"/>
    <property type="match status" value="1"/>
</dbReference>
<dbReference type="EMBL" id="NJEU01000668">
    <property type="protein sequence ID" value="PHH71532.1"/>
    <property type="molecule type" value="Genomic_DNA"/>
</dbReference>
<proteinExistence type="predicted"/>
<comment type="caution">
    <text evidence="9">The sequence shown here is derived from an EMBL/GenBank/DDBJ whole genome shotgun (WGS) entry which is preliminary data.</text>
</comment>
<feature type="compositionally biased region" description="Basic and acidic residues" evidence="6">
    <location>
        <begin position="372"/>
        <end position="383"/>
    </location>
</feature>
<evidence type="ECO:0000256" key="6">
    <source>
        <dbReference type="SAM" id="MobiDB-lite"/>
    </source>
</evidence>
<feature type="compositionally biased region" description="Low complexity" evidence="6">
    <location>
        <begin position="255"/>
        <end position="268"/>
    </location>
</feature>
<feature type="region of interest" description="Disordered" evidence="6">
    <location>
        <begin position="352"/>
        <end position="383"/>
    </location>
</feature>
<dbReference type="CDD" id="cd09270">
    <property type="entry name" value="RNase_H2-B"/>
    <property type="match status" value="1"/>
</dbReference>
<dbReference type="InterPro" id="IPR041195">
    <property type="entry name" value="Rnh202_N"/>
</dbReference>
<dbReference type="Proteomes" id="UP000224854">
    <property type="component" value="Unassembled WGS sequence"/>
</dbReference>
<feature type="region of interest" description="Disordered" evidence="6">
    <location>
        <begin position="221"/>
        <end position="268"/>
    </location>
</feature>
<feature type="region of interest" description="Disordered" evidence="6">
    <location>
        <begin position="1"/>
        <end position="34"/>
    </location>
</feature>
<dbReference type="Pfam" id="PF09468">
    <property type="entry name" value="RNase_H2-Ydr279"/>
    <property type="match status" value="1"/>
</dbReference>
<comment type="subcellular location">
    <subcellularLocation>
        <location evidence="1">Nucleus</location>
    </subcellularLocation>
</comment>
<keyword evidence="10" id="KW-1185">Reference proteome</keyword>
<evidence type="ECO:0000313" key="10">
    <source>
        <dbReference type="Proteomes" id="UP000224854"/>
    </source>
</evidence>
<evidence type="ECO:0000256" key="4">
    <source>
        <dbReference type="ARBA" id="ARBA00024778"/>
    </source>
</evidence>
<evidence type="ECO:0000256" key="5">
    <source>
        <dbReference type="ARBA" id="ARBA00033464"/>
    </source>
</evidence>
<evidence type="ECO:0000259" key="8">
    <source>
        <dbReference type="Pfam" id="PF17745"/>
    </source>
</evidence>
<dbReference type="PANTHER" id="PTHR13383:SF11">
    <property type="entry name" value="RIBONUCLEASE H2 SUBUNIT B"/>
    <property type="match status" value="1"/>
</dbReference>
<reference evidence="9 10" key="1">
    <citation type="submission" date="2017-06" db="EMBL/GenBank/DDBJ databases">
        <title>Ant-infecting Ophiocordyceps genomes reveal a high diversity of potential behavioral manipulation genes and a possible major role for enterotoxins.</title>
        <authorList>
            <person name="De Bekker C."/>
            <person name="Evans H.C."/>
            <person name="Brachmann A."/>
            <person name="Hughes D.P."/>
        </authorList>
    </citation>
    <scope>NUCLEOTIDE SEQUENCE [LARGE SCALE GENOMIC DNA]</scope>
    <source>
        <strain evidence="9 10">1348a</strain>
    </source>
</reference>
<dbReference type="OrthoDB" id="29098at2759"/>